<gene>
    <name evidence="2" type="primary">hemD</name>
    <name evidence="2" type="ordered locus">Hfelis_11630</name>
</gene>
<evidence type="ECO:0000259" key="1">
    <source>
        <dbReference type="Pfam" id="PF02602"/>
    </source>
</evidence>
<dbReference type="GeneID" id="36133275"/>
<evidence type="ECO:0000313" key="3">
    <source>
        <dbReference type="Proteomes" id="UP000007934"/>
    </source>
</evidence>
<dbReference type="eggNOG" id="COG1587">
    <property type="taxonomic scope" value="Bacteria"/>
</dbReference>
<dbReference type="HOGENOM" id="CLU_080916_0_0_7"/>
<dbReference type="RefSeq" id="WP_013469611.1">
    <property type="nucleotide sequence ID" value="NC_014810.2"/>
</dbReference>
<dbReference type="KEGG" id="hfe:HFELIS_11630"/>
<dbReference type="InterPro" id="IPR036108">
    <property type="entry name" value="4pyrrol_syn_uPrphyn_synt_sf"/>
</dbReference>
<proteinExistence type="predicted"/>
<dbReference type="OrthoDB" id="5328023at2"/>
<dbReference type="InterPro" id="IPR003754">
    <property type="entry name" value="4pyrrol_synth_uPrphyn_synth"/>
</dbReference>
<dbReference type="GO" id="GO:0033014">
    <property type="term" value="P:tetrapyrrole biosynthetic process"/>
    <property type="evidence" value="ECO:0007669"/>
    <property type="project" value="InterPro"/>
</dbReference>
<feature type="domain" description="Tetrapyrrole biosynthesis uroporphyrinogen III synthase" evidence="1">
    <location>
        <begin position="28"/>
        <end position="217"/>
    </location>
</feature>
<organism evidence="2 3">
    <name type="scientific">Helicobacter felis (strain ATCC 49179 / CCUG 28539 / NCTC 12436 / CS1)</name>
    <dbReference type="NCBI Taxonomy" id="936155"/>
    <lineage>
        <taxon>Bacteria</taxon>
        <taxon>Pseudomonadati</taxon>
        <taxon>Campylobacterota</taxon>
        <taxon>Epsilonproteobacteria</taxon>
        <taxon>Campylobacterales</taxon>
        <taxon>Helicobacteraceae</taxon>
        <taxon>Helicobacter</taxon>
    </lineage>
</organism>
<dbReference type="Proteomes" id="UP000007934">
    <property type="component" value="Chromosome"/>
</dbReference>
<dbReference type="Gene3D" id="3.40.50.10090">
    <property type="match status" value="2"/>
</dbReference>
<dbReference type="EMBL" id="FQ670179">
    <property type="protein sequence ID" value="CBY83247.1"/>
    <property type="molecule type" value="Genomic_DNA"/>
</dbReference>
<dbReference type="GO" id="GO:0004852">
    <property type="term" value="F:uroporphyrinogen-III synthase activity"/>
    <property type="evidence" value="ECO:0007669"/>
    <property type="project" value="InterPro"/>
</dbReference>
<dbReference type="Pfam" id="PF02602">
    <property type="entry name" value="HEM4"/>
    <property type="match status" value="1"/>
</dbReference>
<accession>E7A8W6</accession>
<evidence type="ECO:0000313" key="2">
    <source>
        <dbReference type="EMBL" id="CBY83247.1"/>
    </source>
</evidence>
<sequence>MSSIVVVSPTPYKGDLATSLVCNEIVYLPLQCVDFTLSSSLSAPIDLKTLQALVFTSKHAPLALEHSLGSSSALAFLKTLPVFALAIKSAQVAQSLGFHVIFTGQSAHAFSFAKEIQPYLPSNALFVRAKITASNSLDHLPSLIVYENRPLVLPQECKPKPYSILIFTAPSAYHAFVANFSWEKSYQAIAIGASTFKAFDSAICAHQSPKPSLEACIALAKTLASCTKIP</sequence>
<dbReference type="AlphaFoldDB" id="E7A8W6"/>
<keyword evidence="3" id="KW-1185">Reference proteome</keyword>
<name>E7A8W6_HELFC</name>
<protein>
    <submittedName>
        <fullName evidence="2">Uroporphyrinogen-III synthase, HemD</fullName>
    </submittedName>
</protein>
<dbReference type="SUPFAM" id="SSF69618">
    <property type="entry name" value="HemD-like"/>
    <property type="match status" value="1"/>
</dbReference>
<dbReference type="STRING" id="936155.HFELIS_11630"/>
<reference evidence="2 3" key="1">
    <citation type="journal article" date="2011" name="Genome Biol. Evol.">
        <title>Comparative whole genome sequence analysis of the carcinogenic bacterial model pathogen Helicobacter felis.</title>
        <authorList>
            <person name="Arnold I.C."/>
            <person name="Zigova Z."/>
            <person name="Holden M."/>
            <person name="Lawley T.D."/>
            <person name="Rad R."/>
            <person name="Dougan G."/>
            <person name="Falkow S."/>
            <person name="Bentley S.D."/>
            <person name="Muller A."/>
        </authorList>
    </citation>
    <scope>NUCLEOTIDE SEQUENCE [LARGE SCALE GENOMIC DNA]</scope>
    <source>
        <strain evidence="3">ATCC 49179 / CCUG 28539 / NCTC 12436 / CS1</strain>
    </source>
</reference>